<feature type="non-terminal residue" evidence="1">
    <location>
        <position position="58"/>
    </location>
</feature>
<evidence type="ECO:0000313" key="2">
    <source>
        <dbReference type="Proteomes" id="UP000276215"/>
    </source>
</evidence>
<gene>
    <name evidence="1" type="ORF">L873DRAFT_1604292</name>
</gene>
<dbReference type="AlphaFoldDB" id="A0A3N4JUV2"/>
<feature type="non-terminal residue" evidence="1">
    <location>
        <position position="1"/>
    </location>
</feature>
<evidence type="ECO:0000313" key="1">
    <source>
        <dbReference type="EMBL" id="RPA99930.1"/>
    </source>
</evidence>
<proteinExistence type="predicted"/>
<keyword evidence="2" id="KW-1185">Reference proteome</keyword>
<protein>
    <submittedName>
        <fullName evidence="1">Uncharacterized protein</fullName>
    </submittedName>
</protein>
<organism evidence="1 2">
    <name type="scientific">Choiromyces venosus 120613-1</name>
    <dbReference type="NCBI Taxonomy" id="1336337"/>
    <lineage>
        <taxon>Eukaryota</taxon>
        <taxon>Fungi</taxon>
        <taxon>Dikarya</taxon>
        <taxon>Ascomycota</taxon>
        <taxon>Pezizomycotina</taxon>
        <taxon>Pezizomycetes</taxon>
        <taxon>Pezizales</taxon>
        <taxon>Tuberaceae</taxon>
        <taxon>Choiromyces</taxon>
    </lineage>
</organism>
<name>A0A3N4JUV2_9PEZI</name>
<dbReference type="EMBL" id="ML120384">
    <property type="protein sequence ID" value="RPA99930.1"/>
    <property type="molecule type" value="Genomic_DNA"/>
</dbReference>
<reference evidence="1 2" key="1">
    <citation type="journal article" date="2018" name="Nat. Ecol. Evol.">
        <title>Pezizomycetes genomes reveal the molecular basis of ectomycorrhizal truffle lifestyle.</title>
        <authorList>
            <person name="Murat C."/>
            <person name="Payen T."/>
            <person name="Noel B."/>
            <person name="Kuo A."/>
            <person name="Morin E."/>
            <person name="Chen J."/>
            <person name="Kohler A."/>
            <person name="Krizsan K."/>
            <person name="Balestrini R."/>
            <person name="Da Silva C."/>
            <person name="Montanini B."/>
            <person name="Hainaut M."/>
            <person name="Levati E."/>
            <person name="Barry K.W."/>
            <person name="Belfiori B."/>
            <person name="Cichocki N."/>
            <person name="Clum A."/>
            <person name="Dockter R.B."/>
            <person name="Fauchery L."/>
            <person name="Guy J."/>
            <person name="Iotti M."/>
            <person name="Le Tacon F."/>
            <person name="Lindquist E.A."/>
            <person name="Lipzen A."/>
            <person name="Malagnac F."/>
            <person name="Mello A."/>
            <person name="Molinier V."/>
            <person name="Miyauchi S."/>
            <person name="Poulain J."/>
            <person name="Riccioni C."/>
            <person name="Rubini A."/>
            <person name="Sitrit Y."/>
            <person name="Splivallo R."/>
            <person name="Traeger S."/>
            <person name="Wang M."/>
            <person name="Zifcakova L."/>
            <person name="Wipf D."/>
            <person name="Zambonelli A."/>
            <person name="Paolocci F."/>
            <person name="Nowrousian M."/>
            <person name="Ottonello S."/>
            <person name="Baldrian P."/>
            <person name="Spatafora J.W."/>
            <person name="Henrissat B."/>
            <person name="Nagy L.G."/>
            <person name="Aury J.M."/>
            <person name="Wincker P."/>
            <person name="Grigoriev I.V."/>
            <person name="Bonfante P."/>
            <person name="Martin F.M."/>
        </authorList>
    </citation>
    <scope>NUCLEOTIDE SEQUENCE [LARGE SCALE GENOMIC DNA]</scope>
    <source>
        <strain evidence="1 2">120613-1</strain>
    </source>
</reference>
<dbReference type="OrthoDB" id="10035668at2759"/>
<accession>A0A3N4JUV2</accession>
<dbReference type="Proteomes" id="UP000276215">
    <property type="component" value="Unassembled WGS sequence"/>
</dbReference>
<sequence length="58" mass="6536">YQKELTCSFANHEYGISKENFYEILIVAHKVSFTKANIQSGFSNTGLVPVNRSIIISK</sequence>